<evidence type="ECO:0008006" key="4">
    <source>
        <dbReference type="Google" id="ProtNLM"/>
    </source>
</evidence>
<dbReference type="AlphaFoldDB" id="A0A101HJ70"/>
<dbReference type="Proteomes" id="UP000053904">
    <property type="component" value="Unassembled WGS sequence"/>
</dbReference>
<accession>A0A101HJ70</accession>
<evidence type="ECO:0000313" key="2">
    <source>
        <dbReference type="EMBL" id="KUK77714.1"/>
    </source>
</evidence>
<protein>
    <recommendedName>
        <fullName evidence="4">Cohesin domain-containing protein</fullName>
    </recommendedName>
</protein>
<proteinExistence type="predicted"/>
<organism evidence="2 3">
    <name type="scientific">candidate division WS6 bacterium 34_10</name>
    <dbReference type="NCBI Taxonomy" id="1641389"/>
    <lineage>
        <taxon>Bacteria</taxon>
        <taxon>Candidatus Dojkabacteria</taxon>
    </lineage>
</organism>
<comment type="caution">
    <text evidence="2">The sequence shown here is derived from an EMBL/GenBank/DDBJ whole genome shotgun (WGS) entry which is preliminary data.</text>
</comment>
<sequence>MNPYKKLFILVETFLLFFLSFKATTYAITNITLDDSNDKISVIVNSNDDVIAGIDIRILFSEDIEIDRIENSDKYCNLGFNDQINSNYFSIECFNDADIKMDGTVATIYYSTASKDYYFYVDQNSLDIGNVTIGDITDINKPEVNLTSNDVPNSNGLSDSKIMEFIEDNFVYIILGLVLTFSTILLVIIILQKKDSSKEIETNTENPSEKPTHF</sequence>
<name>A0A101HJ70_9BACT</name>
<keyword evidence="1" id="KW-1133">Transmembrane helix</keyword>
<keyword evidence="1" id="KW-0472">Membrane</keyword>
<reference evidence="3" key="1">
    <citation type="journal article" date="2015" name="MBio">
        <title>Genome-Resolved Metagenomic Analysis Reveals Roles for Candidate Phyla and Other Microbial Community Members in Biogeochemical Transformations in Oil Reservoirs.</title>
        <authorList>
            <person name="Hu P."/>
            <person name="Tom L."/>
            <person name="Singh A."/>
            <person name="Thomas B.C."/>
            <person name="Baker B.J."/>
            <person name="Piceno Y.M."/>
            <person name="Andersen G.L."/>
            <person name="Banfield J.F."/>
        </authorList>
    </citation>
    <scope>NUCLEOTIDE SEQUENCE [LARGE SCALE GENOMIC DNA]</scope>
</reference>
<feature type="transmembrane region" description="Helical" evidence="1">
    <location>
        <begin position="170"/>
        <end position="191"/>
    </location>
</feature>
<evidence type="ECO:0000313" key="3">
    <source>
        <dbReference type="Proteomes" id="UP000053904"/>
    </source>
</evidence>
<keyword evidence="1" id="KW-0812">Transmembrane</keyword>
<evidence type="ECO:0000256" key="1">
    <source>
        <dbReference type="SAM" id="Phobius"/>
    </source>
</evidence>
<dbReference type="EMBL" id="LGGO01000010">
    <property type="protein sequence ID" value="KUK77714.1"/>
    <property type="molecule type" value="Genomic_DNA"/>
</dbReference>
<gene>
    <name evidence="2" type="ORF">XD93_0139</name>
</gene>